<keyword evidence="6" id="KW-1185">Reference proteome</keyword>
<dbReference type="GO" id="GO:0003700">
    <property type="term" value="F:DNA-binding transcription factor activity"/>
    <property type="evidence" value="ECO:0007669"/>
    <property type="project" value="TreeGrafter"/>
</dbReference>
<dbReference type="Proteomes" id="UP000036951">
    <property type="component" value="Unassembled WGS sequence"/>
</dbReference>
<dbReference type="CDD" id="cd06307">
    <property type="entry name" value="PBP1_sugar_binding"/>
    <property type="match status" value="1"/>
</dbReference>
<comment type="caution">
    <text evidence="5">The sequence shown here is derived from an EMBL/GenBank/DDBJ whole genome shotgun (WGS) entry which is preliminary data.</text>
</comment>
<dbReference type="RefSeq" id="WP_021854910.1">
    <property type="nucleotide sequence ID" value="NZ_DBFJNZ010000041.1"/>
</dbReference>
<sequence>MSEKIRIKDIAEKSGVSVGTVDRVLHNRPNVSKSAREKVEAVLKNINYQPNMYASALAYNKSYTFYCIIPQHKSEAYWEEIEEGAAKACEARRDFHIDVKMMYYKRFDPSTFIREYTKCLNANPNGVIVVPSDLETTKGFTEKLHERGIPFILLDSYMPDLKPLSFYGQDSFCSGYFAAKMLMLIASGEKEIMLMKQTKNGKVESKQQDNREVGFRHYMQDHFPQTKIIELDLPLDEDENNYDSILENFFTSNPHIHHCITLCSKGHIVGEFLLKTNRRDVQIMGYDMVEKNAKCLRLGTISFLIAQHAFMQGYNCVDTLFKAIVLKKKVDPVNYMPIELLSKENVDFYRRTQL</sequence>
<dbReference type="CDD" id="cd01392">
    <property type="entry name" value="HTH_LacI"/>
    <property type="match status" value="1"/>
</dbReference>
<dbReference type="AlphaFoldDB" id="A0A8E1QZU8"/>
<keyword evidence="3" id="KW-0804">Transcription</keyword>
<keyword evidence="2" id="KW-0238">DNA-binding</keyword>
<dbReference type="SUPFAM" id="SSF47413">
    <property type="entry name" value="lambda repressor-like DNA-binding domains"/>
    <property type="match status" value="1"/>
</dbReference>
<dbReference type="PANTHER" id="PTHR30146:SF144">
    <property type="entry name" value="LACI-FAMILY TRANSCRIPTION REGULATOR"/>
    <property type="match status" value="1"/>
</dbReference>
<dbReference type="SUPFAM" id="SSF53822">
    <property type="entry name" value="Periplasmic binding protein-like I"/>
    <property type="match status" value="1"/>
</dbReference>
<evidence type="ECO:0000313" key="5">
    <source>
        <dbReference type="EMBL" id="KOO68964.1"/>
    </source>
</evidence>
<proteinExistence type="predicted"/>
<evidence type="ECO:0000259" key="4">
    <source>
        <dbReference type="PROSITE" id="PS50932"/>
    </source>
</evidence>
<dbReference type="InterPro" id="IPR010982">
    <property type="entry name" value="Lambda_DNA-bd_dom_sf"/>
</dbReference>
<dbReference type="SMART" id="SM00354">
    <property type="entry name" value="HTH_LACI"/>
    <property type="match status" value="1"/>
</dbReference>
<reference evidence="5 6" key="1">
    <citation type="submission" date="2015-06" db="EMBL/GenBank/DDBJ databases">
        <title>Prevotella sp. 109, sp. nov., a novel member of the family Prevotellaceae isolated from human faeces.</title>
        <authorList>
            <person name="Shkoporov A.N."/>
            <person name="Chaplin A.V."/>
            <person name="Kafarskaia L.I."/>
            <person name="Efimov B.A."/>
        </authorList>
    </citation>
    <scope>NUCLEOTIDE SEQUENCE [LARGE SCALE GENOMIC DNA]</scope>
    <source>
        <strain evidence="5 6">109</strain>
    </source>
</reference>
<protein>
    <submittedName>
        <fullName evidence="5">Transcriptional regulator</fullName>
    </submittedName>
</protein>
<evidence type="ECO:0000256" key="1">
    <source>
        <dbReference type="ARBA" id="ARBA00023015"/>
    </source>
</evidence>
<dbReference type="PROSITE" id="PS00356">
    <property type="entry name" value="HTH_LACI_1"/>
    <property type="match status" value="1"/>
</dbReference>
<dbReference type="OrthoDB" id="628703at2"/>
<dbReference type="PANTHER" id="PTHR30146">
    <property type="entry name" value="LACI-RELATED TRANSCRIPTIONAL REPRESSOR"/>
    <property type="match status" value="1"/>
</dbReference>
<dbReference type="Pfam" id="PF00356">
    <property type="entry name" value="LacI"/>
    <property type="match status" value="1"/>
</dbReference>
<dbReference type="InterPro" id="IPR025997">
    <property type="entry name" value="SBP_2_dom"/>
</dbReference>
<dbReference type="PROSITE" id="PS50932">
    <property type="entry name" value="HTH_LACI_2"/>
    <property type="match status" value="1"/>
</dbReference>
<evidence type="ECO:0000256" key="3">
    <source>
        <dbReference type="ARBA" id="ARBA00023163"/>
    </source>
</evidence>
<accession>A0A8E1QZU8</accession>
<dbReference type="Gene3D" id="3.40.50.2300">
    <property type="match status" value="2"/>
</dbReference>
<gene>
    <name evidence="5" type="ORF">ACU52_05445</name>
</gene>
<dbReference type="Gene3D" id="1.10.260.40">
    <property type="entry name" value="lambda repressor-like DNA-binding domains"/>
    <property type="match status" value="1"/>
</dbReference>
<dbReference type="InterPro" id="IPR000843">
    <property type="entry name" value="HTH_LacI"/>
</dbReference>
<dbReference type="EMBL" id="LFQU01000007">
    <property type="protein sequence ID" value="KOO68964.1"/>
    <property type="molecule type" value="Genomic_DNA"/>
</dbReference>
<dbReference type="InterPro" id="IPR028082">
    <property type="entry name" value="Peripla_BP_I"/>
</dbReference>
<keyword evidence="1" id="KW-0805">Transcription regulation</keyword>
<evidence type="ECO:0000256" key="2">
    <source>
        <dbReference type="ARBA" id="ARBA00023125"/>
    </source>
</evidence>
<evidence type="ECO:0000313" key="6">
    <source>
        <dbReference type="Proteomes" id="UP000036951"/>
    </source>
</evidence>
<dbReference type="GO" id="GO:0000976">
    <property type="term" value="F:transcription cis-regulatory region binding"/>
    <property type="evidence" value="ECO:0007669"/>
    <property type="project" value="TreeGrafter"/>
</dbReference>
<name>A0A8E1QZU8_9BACT</name>
<dbReference type="Pfam" id="PF13407">
    <property type="entry name" value="Peripla_BP_4"/>
    <property type="match status" value="1"/>
</dbReference>
<organism evidence="5 6">
    <name type="scientific">Xylanibacter rarus</name>
    <dbReference type="NCBI Taxonomy" id="1676614"/>
    <lineage>
        <taxon>Bacteria</taxon>
        <taxon>Pseudomonadati</taxon>
        <taxon>Bacteroidota</taxon>
        <taxon>Bacteroidia</taxon>
        <taxon>Bacteroidales</taxon>
        <taxon>Prevotellaceae</taxon>
        <taxon>Xylanibacter</taxon>
    </lineage>
</organism>
<feature type="domain" description="HTH lacI-type" evidence="4">
    <location>
        <begin position="5"/>
        <end position="59"/>
    </location>
</feature>